<gene>
    <name evidence="2" type="ORF">ACFSOY_14535</name>
</gene>
<proteinExistence type="predicted"/>
<keyword evidence="1" id="KW-0175">Coiled coil</keyword>
<evidence type="ECO:0000256" key="1">
    <source>
        <dbReference type="SAM" id="Coils"/>
    </source>
</evidence>
<dbReference type="SUPFAM" id="SSF56954">
    <property type="entry name" value="Outer membrane efflux proteins (OEP)"/>
    <property type="match status" value="1"/>
</dbReference>
<feature type="coiled-coil region" evidence="1">
    <location>
        <begin position="51"/>
        <end position="143"/>
    </location>
</feature>
<organism evidence="2 3">
    <name type="scientific">Tumebacillus lipolyticus</name>
    <dbReference type="NCBI Taxonomy" id="1280370"/>
    <lineage>
        <taxon>Bacteria</taxon>
        <taxon>Bacillati</taxon>
        <taxon>Bacillota</taxon>
        <taxon>Bacilli</taxon>
        <taxon>Bacillales</taxon>
        <taxon>Alicyclobacillaceae</taxon>
        <taxon>Tumebacillus</taxon>
    </lineage>
</organism>
<reference evidence="3" key="1">
    <citation type="journal article" date="2019" name="Int. J. Syst. Evol. Microbiol.">
        <title>The Global Catalogue of Microorganisms (GCM) 10K type strain sequencing project: providing services to taxonomists for standard genome sequencing and annotation.</title>
        <authorList>
            <consortium name="The Broad Institute Genomics Platform"/>
            <consortium name="The Broad Institute Genome Sequencing Center for Infectious Disease"/>
            <person name="Wu L."/>
            <person name="Ma J."/>
        </authorList>
    </citation>
    <scope>NUCLEOTIDE SEQUENCE [LARGE SCALE GENOMIC DNA]</scope>
    <source>
        <strain evidence="3">CGMCC 1.13574</strain>
    </source>
</reference>
<name>A0ABW4ZYX0_9BACL</name>
<dbReference type="RefSeq" id="WP_386047781.1">
    <property type="nucleotide sequence ID" value="NZ_JBHUIO010000009.1"/>
</dbReference>
<accession>A0ABW4ZYX0</accession>
<evidence type="ECO:0000313" key="3">
    <source>
        <dbReference type="Proteomes" id="UP001597343"/>
    </source>
</evidence>
<comment type="caution">
    <text evidence="2">The sequence shown here is derived from an EMBL/GenBank/DDBJ whole genome shotgun (WGS) entry which is preliminary data.</text>
</comment>
<sequence>MQSALPVIQPTAVVYAAPSLSIQELVERGIKTSPELKDVTSNLQKKQYELIQAYQAVNSQAEKDASKHAKEHSLSRDIDLGTKIPLAQFEVKKAEREIENKKRSLALEIEQLYINAYQAQLSVQKAQMTLKKAEAKAVDLSNKALYGYAKREDVEAAKAEAEVARSGLMVAELAFKSSRNELGLKVSLDLDGPFSFDVPRQYALLNQSSLWQLIALAEREDLELWKETEARRLAESKVSLVRQLYTNKFGQEAMQILESTYSPTKEPDYASFMIKYNELAESIEQKWRGKTWILVFSLPFLKQVPKKELQGEYEGLRYFEDIQNSLPIAMLESDKARLKENDARQKLAAKIKTTYLAVKQAEETHIQAMKAQDKARVATKDAEQKHRFGLLKQEELDAIKALEAQAGEVVTATYLAYRMTLSKLNLDTSGGVVTRNGILPYQVDSGLDPLIQPPRDDRSLGGWKLTPAAEGMTSKLSLVDLKEGSEVTHYSLHSKKSGKQIGERMPIKGEVLHLNIVFSDISDLYIVFYKGDTKGEEALLEGYAPSGTLIKK</sequence>
<protein>
    <recommendedName>
        <fullName evidence="4">TolC family protein</fullName>
    </recommendedName>
</protein>
<dbReference type="Proteomes" id="UP001597343">
    <property type="component" value="Unassembled WGS sequence"/>
</dbReference>
<keyword evidence="3" id="KW-1185">Reference proteome</keyword>
<dbReference type="EMBL" id="JBHUIO010000009">
    <property type="protein sequence ID" value="MFD2171182.1"/>
    <property type="molecule type" value="Genomic_DNA"/>
</dbReference>
<evidence type="ECO:0000313" key="2">
    <source>
        <dbReference type="EMBL" id="MFD2171182.1"/>
    </source>
</evidence>
<evidence type="ECO:0008006" key="4">
    <source>
        <dbReference type="Google" id="ProtNLM"/>
    </source>
</evidence>
<dbReference type="Gene3D" id="1.20.1600.10">
    <property type="entry name" value="Outer membrane efflux proteins (OEP)"/>
    <property type="match status" value="2"/>
</dbReference>